<dbReference type="CDD" id="cd14014">
    <property type="entry name" value="STKc_PknB_like"/>
    <property type="match status" value="1"/>
</dbReference>
<dbReference type="RefSeq" id="WP_344667509.1">
    <property type="nucleotide sequence ID" value="NZ_BAAAQN010000025.1"/>
</dbReference>
<dbReference type="InterPro" id="IPR000719">
    <property type="entry name" value="Prot_kinase_dom"/>
</dbReference>
<evidence type="ECO:0000313" key="11">
    <source>
        <dbReference type="Proteomes" id="UP001500751"/>
    </source>
</evidence>
<evidence type="ECO:0000256" key="3">
    <source>
        <dbReference type="ARBA" id="ARBA00022679"/>
    </source>
</evidence>
<keyword evidence="11" id="KW-1185">Reference proteome</keyword>
<dbReference type="InterPro" id="IPR008271">
    <property type="entry name" value="Ser/Thr_kinase_AS"/>
</dbReference>
<keyword evidence="4 7" id="KW-0547">Nucleotide-binding</keyword>
<dbReference type="EC" id="2.7.11.1" evidence="1"/>
<dbReference type="InterPro" id="IPR011009">
    <property type="entry name" value="Kinase-like_dom_sf"/>
</dbReference>
<dbReference type="Pfam" id="PF00069">
    <property type="entry name" value="Pkinase"/>
    <property type="match status" value="1"/>
</dbReference>
<accession>A0ABN2UPS6</accession>
<keyword evidence="5" id="KW-0418">Kinase</keyword>
<keyword evidence="6 7" id="KW-0067">ATP-binding</keyword>
<dbReference type="EMBL" id="BAAAQN010000025">
    <property type="protein sequence ID" value="GAA2037839.1"/>
    <property type="molecule type" value="Genomic_DNA"/>
</dbReference>
<dbReference type="PANTHER" id="PTHR43289">
    <property type="entry name" value="MITOGEN-ACTIVATED PROTEIN KINASE KINASE KINASE 20-RELATED"/>
    <property type="match status" value="1"/>
</dbReference>
<dbReference type="PROSITE" id="PS00107">
    <property type="entry name" value="PROTEIN_KINASE_ATP"/>
    <property type="match status" value="1"/>
</dbReference>
<keyword evidence="2" id="KW-0723">Serine/threonine-protein kinase</keyword>
<evidence type="ECO:0000256" key="5">
    <source>
        <dbReference type="ARBA" id="ARBA00022777"/>
    </source>
</evidence>
<feature type="transmembrane region" description="Helical" evidence="8">
    <location>
        <begin position="356"/>
        <end position="379"/>
    </location>
</feature>
<dbReference type="PROSITE" id="PS50011">
    <property type="entry name" value="PROTEIN_KINASE_DOM"/>
    <property type="match status" value="1"/>
</dbReference>
<organism evidence="10 11">
    <name type="scientific">Catenulispora yoronensis</name>
    <dbReference type="NCBI Taxonomy" id="450799"/>
    <lineage>
        <taxon>Bacteria</taxon>
        <taxon>Bacillati</taxon>
        <taxon>Actinomycetota</taxon>
        <taxon>Actinomycetes</taxon>
        <taxon>Catenulisporales</taxon>
        <taxon>Catenulisporaceae</taxon>
        <taxon>Catenulispora</taxon>
    </lineage>
</organism>
<evidence type="ECO:0000259" key="9">
    <source>
        <dbReference type="PROSITE" id="PS50011"/>
    </source>
</evidence>
<feature type="binding site" evidence="7">
    <location>
        <position position="40"/>
    </location>
    <ligand>
        <name>ATP</name>
        <dbReference type="ChEBI" id="CHEBI:30616"/>
    </ligand>
</feature>
<evidence type="ECO:0000313" key="10">
    <source>
        <dbReference type="EMBL" id="GAA2037839.1"/>
    </source>
</evidence>
<reference evidence="10 11" key="1">
    <citation type="journal article" date="2019" name="Int. J. Syst. Evol. Microbiol.">
        <title>The Global Catalogue of Microorganisms (GCM) 10K type strain sequencing project: providing services to taxonomists for standard genome sequencing and annotation.</title>
        <authorList>
            <consortium name="The Broad Institute Genomics Platform"/>
            <consortium name="The Broad Institute Genome Sequencing Center for Infectious Disease"/>
            <person name="Wu L."/>
            <person name="Ma J."/>
        </authorList>
    </citation>
    <scope>NUCLEOTIDE SEQUENCE [LARGE SCALE GENOMIC DNA]</scope>
    <source>
        <strain evidence="10 11">JCM 16014</strain>
    </source>
</reference>
<keyword evidence="8" id="KW-0472">Membrane</keyword>
<name>A0ABN2UPS6_9ACTN</name>
<dbReference type="SMART" id="SM00220">
    <property type="entry name" value="S_TKc"/>
    <property type="match status" value="1"/>
</dbReference>
<comment type="caution">
    <text evidence="10">The sequence shown here is derived from an EMBL/GenBank/DDBJ whole genome shotgun (WGS) entry which is preliminary data.</text>
</comment>
<dbReference type="Gene3D" id="3.30.200.20">
    <property type="entry name" value="Phosphorylase Kinase, domain 1"/>
    <property type="match status" value="1"/>
</dbReference>
<protein>
    <recommendedName>
        <fullName evidence="1">non-specific serine/threonine protein kinase</fullName>
        <ecNumber evidence="1">2.7.11.1</ecNumber>
    </recommendedName>
</protein>
<keyword evidence="8" id="KW-1133">Transmembrane helix</keyword>
<evidence type="ECO:0000256" key="4">
    <source>
        <dbReference type="ARBA" id="ARBA00022741"/>
    </source>
</evidence>
<evidence type="ECO:0000256" key="8">
    <source>
        <dbReference type="SAM" id="Phobius"/>
    </source>
</evidence>
<keyword evidence="8" id="KW-0812">Transmembrane</keyword>
<evidence type="ECO:0000256" key="6">
    <source>
        <dbReference type="ARBA" id="ARBA00022840"/>
    </source>
</evidence>
<dbReference type="PROSITE" id="PS00108">
    <property type="entry name" value="PROTEIN_KINASE_ST"/>
    <property type="match status" value="1"/>
</dbReference>
<sequence length="533" mass="57205">MEAGELLGEKYRLMARLGRGGMGEVWAAYDEQLRRDIAVKIVLAELGGDPRLRASLQQEARTVAALQHANITVVHDVGEKDGHPYFVMEHLDGRTFGQLLEEHPQGLPVERAVGLMLTVADALGYAHRRGVVHRDIKPANLMFLAGGSVKILDFGIASYAEATAHFSSTGVVMGSPPFMPPEVWLGQKATPAADMYAFGATLYALLTGDYPFPGPTAAAWMRQHLDVEPPRWEGAADHVGDLIHRLLAKDPDERPSAAHSQQILEQVQGRLGKREAPLSVETPTVADTKVAVLHGIAIAATAPTALDRQELDRQETVFSGPARRIEPLPLFGGIVAIVVSSPMAFLPLAGYGTGGIVARLFVTGIGLFGVVMGIGGLFAGVMTRTVRFLGVATDGIMISGRERGARAQVQIPWADIARISIVDGRLVRGVMAENKGRSVSRSVLIQSTRGAWKKSEIVQEGSDQLASDITPKAVEKVSHRGLVEVTGCYVIAPADASGVTEPALRAALRTLGVEQLLCDSETFWETAPRTRSH</sequence>
<dbReference type="InterPro" id="IPR017441">
    <property type="entry name" value="Protein_kinase_ATP_BS"/>
</dbReference>
<dbReference type="Gene3D" id="1.10.510.10">
    <property type="entry name" value="Transferase(Phosphotransferase) domain 1"/>
    <property type="match status" value="1"/>
</dbReference>
<feature type="transmembrane region" description="Helical" evidence="8">
    <location>
        <begin position="328"/>
        <end position="350"/>
    </location>
</feature>
<evidence type="ECO:0000256" key="7">
    <source>
        <dbReference type="PROSITE-ProRule" id="PRU10141"/>
    </source>
</evidence>
<dbReference type="Proteomes" id="UP001500751">
    <property type="component" value="Unassembled WGS sequence"/>
</dbReference>
<dbReference type="PANTHER" id="PTHR43289:SF6">
    <property type="entry name" value="SERINE_THREONINE-PROTEIN KINASE NEKL-3"/>
    <property type="match status" value="1"/>
</dbReference>
<dbReference type="SUPFAM" id="SSF56112">
    <property type="entry name" value="Protein kinase-like (PK-like)"/>
    <property type="match status" value="1"/>
</dbReference>
<evidence type="ECO:0000256" key="2">
    <source>
        <dbReference type="ARBA" id="ARBA00022527"/>
    </source>
</evidence>
<feature type="domain" description="Protein kinase" evidence="9">
    <location>
        <begin position="11"/>
        <end position="264"/>
    </location>
</feature>
<evidence type="ECO:0000256" key="1">
    <source>
        <dbReference type="ARBA" id="ARBA00012513"/>
    </source>
</evidence>
<gene>
    <name evidence="10" type="ORF">GCM10009839_44030</name>
</gene>
<keyword evidence="3" id="KW-0808">Transferase</keyword>
<proteinExistence type="predicted"/>